<evidence type="ECO:0008006" key="5">
    <source>
        <dbReference type="Google" id="ProtNLM"/>
    </source>
</evidence>
<feature type="transmembrane region" description="Helical" evidence="2">
    <location>
        <begin position="46"/>
        <end position="65"/>
    </location>
</feature>
<name>A0ABS7YZ89_9FIRM</name>
<evidence type="ECO:0000256" key="2">
    <source>
        <dbReference type="SAM" id="Phobius"/>
    </source>
</evidence>
<accession>A0ABS7YZ89</accession>
<evidence type="ECO:0000256" key="1">
    <source>
        <dbReference type="SAM" id="Coils"/>
    </source>
</evidence>
<keyword evidence="1" id="KW-0175">Coiled coil</keyword>
<keyword evidence="2" id="KW-1133">Transmembrane helix</keyword>
<feature type="coiled-coil region" evidence="1">
    <location>
        <begin position="77"/>
        <end position="104"/>
    </location>
</feature>
<dbReference type="EMBL" id="JAIWIY010000001">
    <property type="protein sequence ID" value="MCA2097027.1"/>
    <property type="molecule type" value="Genomic_DNA"/>
</dbReference>
<comment type="caution">
    <text evidence="3">The sequence shown here is derived from an EMBL/GenBank/DDBJ whole genome shotgun (WGS) entry which is preliminary data.</text>
</comment>
<dbReference type="RefSeq" id="WP_209771475.1">
    <property type="nucleotide sequence ID" value="NZ_JAGGLO010000001.1"/>
</dbReference>
<evidence type="ECO:0000313" key="3">
    <source>
        <dbReference type="EMBL" id="MCA2097027.1"/>
    </source>
</evidence>
<keyword evidence="2" id="KW-0472">Membrane</keyword>
<keyword evidence="4" id="KW-1185">Reference proteome</keyword>
<sequence length="125" mass="15257">MAERFEKRLVKNNNKNRVRLRVKEKPKVMRSYQVDKLRKRDRRVKYAVSFLVFAFITTLATLLIIKRRNLSNDRFEYNRLQAEIVSYELQRNRLQDNLDEAIDLNRIQRYAIEEMGMVYKNDKNN</sequence>
<reference evidence="4" key="1">
    <citation type="submission" date="2023-07" db="EMBL/GenBank/DDBJ databases">
        <title>FDA dAtabase for Regulatory Grade micrObial Sequences (FDA-ARGOS): Supporting development and validation of Infectious Disease Dx tests.</title>
        <authorList>
            <person name="Sproer C."/>
            <person name="Gronow S."/>
            <person name="Severitt S."/>
            <person name="Schroder I."/>
            <person name="Tallon L."/>
            <person name="Sadzewicz L."/>
            <person name="Zhao X."/>
            <person name="Boylan J."/>
            <person name="Ott S."/>
            <person name="Bowen H."/>
            <person name="Vavikolanu K."/>
            <person name="Hazen T."/>
            <person name="Aluvathingal J."/>
            <person name="Nadendla S."/>
            <person name="Lowell S."/>
            <person name="Myers T."/>
            <person name="Yan Y."/>
        </authorList>
    </citation>
    <scope>NUCLEOTIDE SEQUENCE [LARGE SCALE GENOMIC DNA]</scope>
    <source>
        <strain evidence="4">FDAARGOS_1538</strain>
    </source>
</reference>
<dbReference type="Proteomes" id="UP001198374">
    <property type="component" value="Unassembled WGS sequence"/>
</dbReference>
<evidence type="ECO:0000313" key="4">
    <source>
        <dbReference type="Proteomes" id="UP001198374"/>
    </source>
</evidence>
<keyword evidence="2" id="KW-0812">Transmembrane</keyword>
<proteinExistence type="predicted"/>
<organism evidence="3 4">
    <name type="scientific">Anaerococcus degeneri</name>
    <dbReference type="NCBI Taxonomy" id="361500"/>
    <lineage>
        <taxon>Bacteria</taxon>
        <taxon>Bacillati</taxon>
        <taxon>Bacillota</taxon>
        <taxon>Tissierellia</taxon>
        <taxon>Tissierellales</taxon>
        <taxon>Peptoniphilaceae</taxon>
        <taxon>Anaerococcus</taxon>
    </lineage>
</organism>
<gene>
    <name evidence="3" type="ORF">LDJ82_08995</name>
</gene>
<protein>
    <recommendedName>
        <fullName evidence="5">Cell division protein FtsL</fullName>
    </recommendedName>
</protein>